<comment type="caution">
    <text evidence="1">The sequence shown here is derived from an EMBL/GenBank/DDBJ whole genome shotgun (WGS) entry which is preliminary data.</text>
</comment>
<protein>
    <submittedName>
        <fullName evidence="1">Uncharacterized protein</fullName>
    </submittedName>
</protein>
<accession>A0A5B7KCA5</accession>
<proteinExistence type="predicted"/>
<name>A0A5B7KCA5_PORTR</name>
<dbReference type="AlphaFoldDB" id="A0A5B7KCA5"/>
<reference evidence="1 2" key="1">
    <citation type="submission" date="2019-05" db="EMBL/GenBank/DDBJ databases">
        <title>Another draft genome of Portunus trituberculatus and its Hox gene families provides insights of decapod evolution.</title>
        <authorList>
            <person name="Jeong J.-H."/>
            <person name="Song I."/>
            <person name="Kim S."/>
            <person name="Choi T."/>
            <person name="Kim D."/>
            <person name="Ryu S."/>
            <person name="Kim W."/>
        </authorList>
    </citation>
    <scope>NUCLEOTIDE SEQUENCE [LARGE SCALE GENOMIC DNA]</scope>
    <source>
        <tissue evidence="1">Muscle</tissue>
    </source>
</reference>
<dbReference type="EMBL" id="VSRR010142605">
    <property type="protein sequence ID" value="MPD04760.1"/>
    <property type="molecule type" value="Genomic_DNA"/>
</dbReference>
<organism evidence="1 2">
    <name type="scientific">Portunus trituberculatus</name>
    <name type="common">Swimming crab</name>
    <name type="synonym">Neptunus trituberculatus</name>
    <dbReference type="NCBI Taxonomy" id="210409"/>
    <lineage>
        <taxon>Eukaryota</taxon>
        <taxon>Metazoa</taxon>
        <taxon>Ecdysozoa</taxon>
        <taxon>Arthropoda</taxon>
        <taxon>Crustacea</taxon>
        <taxon>Multicrustacea</taxon>
        <taxon>Malacostraca</taxon>
        <taxon>Eumalacostraca</taxon>
        <taxon>Eucarida</taxon>
        <taxon>Decapoda</taxon>
        <taxon>Pleocyemata</taxon>
        <taxon>Brachyura</taxon>
        <taxon>Eubrachyura</taxon>
        <taxon>Portunoidea</taxon>
        <taxon>Portunidae</taxon>
        <taxon>Portuninae</taxon>
        <taxon>Portunus</taxon>
    </lineage>
</organism>
<sequence>MWWDSTYAWTSARSHAHHLIHYATASQYQNYYYLTASLSYLQYSKVCATPFLKLWSIFMCSIKFWAGIQRSAYIDTTPLVQNFLSGKRKPSLHSPTPR</sequence>
<gene>
    <name evidence="1" type="ORF">E2C01_100466</name>
</gene>
<evidence type="ECO:0000313" key="1">
    <source>
        <dbReference type="EMBL" id="MPD04760.1"/>
    </source>
</evidence>
<evidence type="ECO:0000313" key="2">
    <source>
        <dbReference type="Proteomes" id="UP000324222"/>
    </source>
</evidence>
<keyword evidence="2" id="KW-1185">Reference proteome</keyword>
<dbReference type="Proteomes" id="UP000324222">
    <property type="component" value="Unassembled WGS sequence"/>
</dbReference>